<organism evidence="1 2">
    <name type="scientific">Chryseobacterium gotjawalense</name>
    <dbReference type="NCBI Taxonomy" id="3042315"/>
    <lineage>
        <taxon>Bacteria</taxon>
        <taxon>Pseudomonadati</taxon>
        <taxon>Bacteroidota</taxon>
        <taxon>Flavobacteriia</taxon>
        <taxon>Flavobacteriales</taxon>
        <taxon>Weeksellaceae</taxon>
        <taxon>Chryseobacterium group</taxon>
        <taxon>Chryseobacterium</taxon>
    </lineage>
</organism>
<gene>
    <name evidence="1" type="primary">gwsG</name>
    <name evidence="1" type="ORF">QGN23_01260</name>
</gene>
<name>A0ABY8RD69_9FLAO</name>
<dbReference type="PANTHER" id="PTHR21621:SF0">
    <property type="entry name" value="BETA-CITRYLGLUTAMATE SYNTHASE B-RELATED"/>
    <property type="match status" value="1"/>
</dbReference>
<accession>A0ABY8RD69</accession>
<proteinExistence type="predicted"/>
<evidence type="ECO:0000313" key="2">
    <source>
        <dbReference type="Proteomes" id="UP001241656"/>
    </source>
</evidence>
<dbReference type="RefSeq" id="WP_282905231.1">
    <property type="nucleotide sequence ID" value="NZ_CP124855.1"/>
</dbReference>
<dbReference type="PANTHER" id="PTHR21621">
    <property type="entry name" value="RIBOSOMAL PROTEIN S6 MODIFICATION PROTEIN"/>
    <property type="match status" value="1"/>
</dbReference>
<protein>
    <submittedName>
        <fullName evidence="1">Grasp-with-spasm system ATP-grasp peptide maturase</fullName>
    </submittedName>
</protein>
<dbReference type="EMBL" id="CP124855">
    <property type="protein sequence ID" value="WHF51920.1"/>
    <property type="molecule type" value="Genomic_DNA"/>
</dbReference>
<evidence type="ECO:0000313" key="1">
    <source>
        <dbReference type="EMBL" id="WHF51920.1"/>
    </source>
</evidence>
<dbReference type="Gene3D" id="3.30.470.20">
    <property type="entry name" value="ATP-grasp fold, B domain"/>
    <property type="match status" value="1"/>
</dbReference>
<dbReference type="InterPro" id="IPR026455">
    <property type="entry name" value="GRASP_w_spasm"/>
</dbReference>
<dbReference type="Proteomes" id="UP001241656">
    <property type="component" value="Chromosome"/>
</dbReference>
<keyword evidence="2" id="KW-1185">Reference proteome</keyword>
<dbReference type="SUPFAM" id="SSF56059">
    <property type="entry name" value="Glutathione synthetase ATP-binding domain-like"/>
    <property type="match status" value="1"/>
</dbReference>
<sequence length="216" mass="25134">MMETQHWIVDYVIKTLETKKHVNKISSSAVNKLVVLETAKKVGLQVPNYYLSDNTDDVVLNKTIIKSIAGNAILQKFEKETDAAIYTSVVRIKEKEPFFITFFQEYIDKDFEIRTFYLNGKCWSTAIISQNDKKTRIDHRHYNHLKPNRNVPYNLPNEVEKKIKVLMEILDLNCGSIDFLKKGEDFYFLEINPIGQFTGHSAICNYNLENIIANYL</sequence>
<dbReference type="NCBIfam" id="TIGR04192">
    <property type="entry name" value="GRASP_w_spasm"/>
    <property type="match status" value="1"/>
</dbReference>
<reference evidence="1 2" key="1">
    <citation type="submission" date="2023-05" db="EMBL/GenBank/DDBJ databases">
        <title>Genomic insight into Chryseobacterium sp. wdc7 isolated forest soil (Gotjawal).</title>
        <authorList>
            <person name="Park S.-J."/>
        </authorList>
    </citation>
    <scope>NUCLEOTIDE SEQUENCE [LARGE SCALE GENOMIC DNA]</scope>
    <source>
        <strain evidence="2">wdc7</strain>
    </source>
</reference>